<sequence length="107" mass="11258">MATGSGGFVMRVHRVRAETVVAVCDADLVGRQLPVGDRGRTVTVSAQFYGDRPVGREEVEWALQRATIVNLLGERTLALALEMGLVAAGGTGRLGGVPHAEIFTVLG</sequence>
<evidence type="ECO:0000313" key="1">
    <source>
        <dbReference type="EMBL" id="EQD79632.1"/>
    </source>
</evidence>
<protein>
    <submittedName>
        <fullName evidence="1">Protein containing DUF424</fullName>
    </submittedName>
</protein>
<reference evidence="1" key="2">
    <citation type="journal article" date="2014" name="ISME J.">
        <title>Microbial stratification in low pH oxic and suboxic macroscopic growths along an acid mine drainage.</title>
        <authorList>
            <person name="Mendez-Garcia C."/>
            <person name="Mesa V."/>
            <person name="Sprenger R.R."/>
            <person name="Richter M."/>
            <person name="Diez M.S."/>
            <person name="Solano J."/>
            <person name="Bargiela R."/>
            <person name="Golyshina O.V."/>
            <person name="Manteca A."/>
            <person name="Ramos J.L."/>
            <person name="Gallego J.R."/>
            <person name="Llorente I."/>
            <person name="Martins Dos Santos V.A."/>
            <person name="Jensen O.N."/>
            <person name="Pelaez A.I."/>
            <person name="Sanchez J."/>
            <person name="Ferrer M."/>
        </authorList>
    </citation>
    <scope>NUCLEOTIDE SEQUENCE</scope>
</reference>
<dbReference type="Gene3D" id="3.30.1860.10">
    <property type="entry name" value="uncharacterized conserved protein from methanopyrus kandleri domain like"/>
    <property type="match status" value="1"/>
</dbReference>
<name>T1CBL4_9ZZZZ</name>
<dbReference type="Pfam" id="PF04242">
    <property type="entry name" value="DUF424"/>
    <property type="match status" value="1"/>
</dbReference>
<organism evidence="1">
    <name type="scientific">mine drainage metagenome</name>
    <dbReference type="NCBI Taxonomy" id="410659"/>
    <lineage>
        <taxon>unclassified sequences</taxon>
        <taxon>metagenomes</taxon>
        <taxon>ecological metagenomes</taxon>
    </lineage>
</organism>
<reference evidence="1" key="1">
    <citation type="submission" date="2013-08" db="EMBL/GenBank/DDBJ databases">
        <authorList>
            <person name="Mendez C."/>
            <person name="Richter M."/>
            <person name="Ferrer M."/>
            <person name="Sanchez J."/>
        </authorList>
    </citation>
    <scope>NUCLEOTIDE SEQUENCE</scope>
</reference>
<dbReference type="AlphaFoldDB" id="T1CBL4"/>
<dbReference type="InterPro" id="IPR007355">
    <property type="entry name" value="DUF424"/>
</dbReference>
<comment type="caution">
    <text evidence="1">The sequence shown here is derived from an EMBL/GenBank/DDBJ whole genome shotgun (WGS) entry which is preliminary data.</text>
</comment>
<accession>T1CBL4</accession>
<gene>
    <name evidence="1" type="ORF">B1B_00110</name>
</gene>
<dbReference type="EMBL" id="AUZY01000082">
    <property type="protein sequence ID" value="EQD79632.1"/>
    <property type="molecule type" value="Genomic_DNA"/>
</dbReference>
<proteinExistence type="predicted"/>